<accession>A0A1F6NJT8</accession>
<name>A0A1F6NJT8_9BACT</name>
<dbReference type="Proteomes" id="UP000176300">
    <property type="component" value="Unassembled WGS sequence"/>
</dbReference>
<protein>
    <recommendedName>
        <fullName evidence="3">Transposase</fullName>
    </recommendedName>
</protein>
<sequence length="257" mass="30750">MWQRQTYADLNKKYHRGERWAQRKLDENKINSVVKLNKDTELILTADTTFFSRSEGLTVFREPNLKKIVWWRQTIGEKAEVYRLGKEHLEKNSFTIKAVVLDGRIGIREVFSGIPAQMCHFHQKRIVNRYLTTRPKLLAGVELRDIARTIPRSDEDELSKKLNEWFLKWEQFLKQKTTDQSTGRWFYTHKRIRSAYRSLKINLPYLYTYKKYPKLNIPNTTNSLDGYFNRLKSLLNVHRGLSPQRRYRLIIKILTGR</sequence>
<proteinExistence type="predicted"/>
<reference evidence="1 2" key="1">
    <citation type="journal article" date="2016" name="Nat. Commun.">
        <title>Thousands of microbial genomes shed light on interconnected biogeochemical processes in an aquifer system.</title>
        <authorList>
            <person name="Anantharaman K."/>
            <person name="Brown C.T."/>
            <person name="Hug L.A."/>
            <person name="Sharon I."/>
            <person name="Castelle C.J."/>
            <person name="Probst A.J."/>
            <person name="Thomas B.C."/>
            <person name="Singh A."/>
            <person name="Wilkins M.J."/>
            <person name="Karaoz U."/>
            <person name="Brodie E.L."/>
            <person name="Williams K.H."/>
            <person name="Hubbard S.S."/>
            <person name="Banfield J.F."/>
        </authorList>
    </citation>
    <scope>NUCLEOTIDE SEQUENCE [LARGE SCALE GENOMIC DNA]</scope>
</reference>
<dbReference type="EMBL" id="MFQS01000001">
    <property type="protein sequence ID" value="OGH84118.1"/>
    <property type="molecule type" value="Genomic_DNA"/>
</dbReference>
<comment type="caution">
    <text evidence="1">The sequence shown here is derived from an EMBL/GenBank/DDBJ whole genome shotgun (WGS) entry which is preliminary data.</text>
</comment>
<evidence type="ECO:0000313" key="1">
    <source>
        <dbReference type="EMBL" id="OGH84118.1"/>
    </source>
</evidence>
<dbReference type="AlphaFoldDB" id="A0A1F6NJT8"/>
<evidence type="ECO:0008006" key="3">
    <source>
        <dbReference type="Google" id="ProtNLM"/>
    </source>
</evidence>
<organism evidence="1 2">
    <name type="scientific">Candidatus Magasanikbacteria bacterium RIFOXYB1_FULL_40_15</name>
    <dbReference type="NCBI Taxonomy" id="1798697"/>
    <lineage>
        <taxon>Bacteria</taxon>
        <taxon>Candidatus Magasanikiibacteriota</taxon>
    </lineage>
</organism>
<evidence type="ECO:0000313" key="2">
    <source>
        <dbReference type="Proteomes" id="UP000176300"/>
    </source>
</evidence>
<gene>
    <name evidence="1" type="ORF">A2373_02645</name>
</gene>
<dbReference type="STRING" id="1798697.A2373_02645"/>